<feature type="transmembrane region" description="Helical" evidence="1">
    <location>
        <begin position="102"/>
        <end position="120"/>
    </location>
</feature>
<dbReference type="Proteomes" id="UP000000305">
    <property type="component" value="Unassembled WGS sequence"/>
</dbReference>
<dbReference type="EMBL" id="GL732619">
    <property type="protein sequence ID" value="EFX70587.1"/>
    <property type="molecule type" value="Genomic_DNA"/>
</dbReference>
<organism evidence="2 3">
    <name type="scientific">Daphnia pulex</name>
    <name type="common">Water flea</name>
    <dbReference type="NCBI Taxonomy" id="6669"/>
    <lineage>
        <taxon>Eukaryota</taxon>
        <taxon>Metazoa</taxon>
        <taxon>Ecdysozoa</taxon>
        <taxon>Arthropoda</taxon>
        <taxon>Crustacea</taxon>
        <taxon>Branchiopoda</taxon>
        <taxon>Diplostraca</taxon>
        <taxon>Cladocera</taxon>
        <taxon>Anomopoda</taxon>
        <taxon>Daphniidae</taxon>
        <taxon>Daphnia</taxon>
    </lineage>
</organism>
<dbReference type="HOGENOM" id="CLU_1556857_0_0_1"/>
<feature type="transmembrane region" description="Helical" evidence="1">
    <location>
        <begin position="12"/>
        <end position="37"/>
    </location>
</feature>
<proteinExistence type="predicted"/>
<keyword evidence="3" id="KW-1185">Reference proteome</keyword>
<dbReference type="InParanoid" id="E9HCA0"/>
<sequence length="172" mass="20411">MKKTQTKTNECKFFFCSFHILFLFFSLRLLVTLFYIFKKFFFLLLEFHFSRASFKLLKWRKKNEQIFIKKFSKSKKKEKKRSKDYPIADCSFTHPPVHFDNMRVVGIILCCHAIIVIHSATNKKKRGSTKTLNHLQAMHIRIYVYPLTQSSPKNFGIDTKKGKSNKSNKIES</sequence>
<reference evidence="2 3" key="1">
    <citation type="journal article" date="2011" name="Science">
        <title>The ecoresponsive genome of Daphnia pulex.</title>
        <authorList>
            <person name="Colbourne J.K."/>
            <person name="Pfrender M.E."/>
            <person name="Gilbert D."/>
            <person name="Thomas W.K."/>
            <person name="Tucker A."/>
            <person name="Oakley T.H."/>
            <person name="Tokishita S."/>
            <person name="Aerts A."/>
            <person name="Arnold G.J."/>
            <person name="Basu M.K."/>
            <person name="Bauer D.J."/>
            <person name="Caceres C.E."/>
            <person name="Carmel L."/>
            <person name="Casola C."/>
            <person name="Choi J.H."/>
            <person name="Detter J.C."/>
            <person name="Dong Q."/>
            <person name="Dusheyko S."/>
            <person name="Eads B.D."/>
            <person name="Frohlich T."/>
            <person name="Geiler-Samerotte K.A."/>
            <person name="Gerlach D."/>
            <person name="Hatcher P."/>
            <person name="Jogdeo S."/>
            <person name="Krijgsveld J."/>
            <person name="Kriventseva E.V."/>
            <person name="Kultz D."/>
            <person name="Laforsch C."/>
            <person name="Lindquist E."/>
            <person name="Lopez J."/>
            <person name="Manak J.R."/>
            <person name="Muller J."/>
            <person name="Pangilinan J."/>
            <person name="Patwardhan R.P."/>
            <person name="Pitluck S."/>
            <person name="Pritham E.J."/>
            <person name="Rechtsteiner A."/>
            <person name="Rho M."/>
            <person name="Rogozin I.B."/>
            <person name="Sakarya O."/>
            <person name="Salamov A."/>
            <person name="Schaack S."/>
            <person name="Shapiro H."/>
            <person name="Shiga Y."/>
            <person name="Skalitzky C."/>
            <person name="Smith Z."/>
            <person name="Souvorov A."/>
            <person name="Sung W."/>
            <person name="Tang Z."/>
            <person name="Tsuchiya D."/>
            <person name="Tu H."/>
            <person name="Vos H."/>
            <person name="Wang M."/>
            <person name="Wolf Y.I."/>
            <person name="Yamagata H."/>
            <person name="Yamada T."/>
            <person name="Ye Y."/>
            <person name="Shaw J.R."/>
            <person name="Andrews J."/>
            <person name="Crease T.J."/>
            <person name="Tang H."/>
            <person name="Lucas S.M."/>
            <person name="Robertson H.M."/>
            <person name="Bork P."/>
            <person name="Koonin E.V."/>
            <person name="Zdobnov E.M."/>
            <person name="Grigoriev I.V."/>
            <person name="Lynch M."/>
            <person name="Boore J.L."/>
        </authorList>
    </citation>
    <scope>NUCLEOTIDE SEQUENCE [LARGE SCALE GENOMIC DNA]</scope>
</reference>
<keyword evidence="1" id="KW-0812">Transmembrane</keyword>
<name>E9HCA0_DAPPU</name>
<keyword evidence="1" id="KW-0472">Membrane</keyword>
<accession>E9HCA0</accession>
<dbReference type="AlphaFoldDB" id="E9HCA0"/>
<keyword evidence="1" id="KW-1133">Transmembrane helix</keyword>
<dbReference type="KEGG" id="dpx:DAPPUDRAFT_309339"/>
<evidence type="ECO:0000256" key="1">
    <source>
        <dbReference type="SAM" id="Phobius"/>
    </source>
</evidence>
<gene>
    <name evidence="2" type="ORF">DAPPUDRAFT_309339</name>
</gene>
<evidence type="ECO:0000313" key="3">
    <source>
        <dbReference type="Proteomes" id="UP000000305"/>
    </source>
</evidence>
<protein>
    <submittedName>
        <fullName evidence="2">Uncharacterized protein</fullName>
    </submittedName>
</protein>
<evidence type="ECO:0000313" key="2">
    <source>
        <dbReference type="EMBL" id="EFX70587.1"/>
    </source>
</evidence>